<dbReference type="eggNOG" id="ENOG502S7P8">
    <property type="taxonomic scope" value="Eukaryota"/>
</dbReference>
<dbReference type="GeneID" id="18936117"/>
<dbReference type="KEGG" id="mlr:MELLADRAFT_92070"/>
<dbReference type="EMBL" id="GL883137">
    <property type="protein sequence ID" value="EGG01552.1"/>
    <property type="molecule type" value="Genomic_DNA"/>
</dbReference>
<feature type="region of interest" description="Disordered" evidence="1">
    <location>
        <begin position="481"/>
        <end position="521"/>
    </location>
</feature>
<reference evidence="3" key="1">
    <citation type="journal article" date="2011" name="Proc. Natl. Acad. Sci. U.S.A.">
        <title>Obligate biotrophy features unraveled by the genomic analysis of rust fungi.</title>
        <authorList>
            <person name="Duplessis S."/>
            <person name="Cuomo C.A."/>
            <person name="Lin Y.-C."/>
            <person name="Aerts A."/>
            <person name="Tisserant E."/>
            <person name="Veneault-Fourrey C."/>
            <person name="Joly D.L."/>
            <person name="Hacquard S."/>
            <person name="Amselem J."/>
            <person name="Cantarel B.L."/>
            <person name="Chiu R."/>
            <person name="Coutinho P.M."/>
            <person name="Feau N."/>
            <person name="Field M."/>
            <person name="Frey P."/>
            <person name="Gelhaye E."/>
            <person name="Goldberg J."/>
            <person name="Grabherr M.G."/>
            <person name="Kodira C.D."/>
            <person name="Kohler A."/>
            <person name="Kuees U."/>
            <person name="Lindquist E.A."/>
            <person name="Lucas S.M."/>
            <person name="Mago R."/>
            <person name="Mauceli E."/>
            <person name="Morin E."/>
            <person name="Murat C."/>
            <person name="Pangilinan J.L."/>
            <person name="Park R."/>
            <person name="Pearson M."/>
            <person name="Quesneville H."/>
            <person name="Rouhier N."/>
            <person name="Sakthikumar S."/>
            <person name="Salamov A.A."/>
            <person name="Schmutz J."/>
            <person name="Selles B."/>
            <person name="Shapiro H."/>
            <person name="Tanguay P."/>
            <person name="Tuskan G.A."/>
            <person name="Henrissat B."/>
            <person name="Van de Peer Y."/>
            <person name="Rouze P."/>
            <person name="Ellis J.G."/>
            <person name="Dodds P.N."/>
            <person name="Schein J.E."/>
            <person name="Zhong S."/>
            <person name="Hamelin R.C."/>
            <person name="Grigoriev I.V."/>
            <person name="Szabo L.J."/>
            <person name="Martin F."/>
        </authorList>
    </citation>
    <scope>NUCLEOTIDE SEQUENCE [LARGE SCALE GENOMIC DNA]</scope>
    <source>
        <strain evidence="3">98AG31 / pathotype 3-4-7</strain>
    </source>
</reference>
<keyword evidence="3" id="KW-1185">Reference proteome</keyword>
<protein>
    <recommendedName>
        <fullName evidence="4">GCM domain-containing protein</fullName>
    </recommendedName>
</protein>
<sequence length="543" mass="62271">MQKNLSALSFKDKDDNVVTEKGLPRRPNLQLPTNNKDTYRTFIDHGCEVDEEDYPTYPNGATVYVNDPERPASNFRFIAWTHTMRTETTKKKDWITRRYYCLGVMKCSEDECPFAGSPPTGKKKIAEVVDGLIPCPVSSCDGYQIHTDCNAVCRIDVELDDLGQEQWGILRHQGTHHHQWPESKKADPISKAKLKEKVLSDIKTGPLGLKVGQVHSGTEPIQTVLDIHPSFGHTDRLGYLRRDFLEKAGIMTNTRDPEAGDKWLQTMMDWSRKGLIVPSSSIAGDNAHISFQTEWMAKVLVEPDEKSDMYTGGLLSDYCEPIKRWVPVLFTWLGGLSTEHYKIHFTVLLQQIQKTNMSDKNTGMMVEQVVNFSTAQKAGFVEAYMEVFHCHDKNVALSKLHGCEWHFLQAVTRLKKNSKIVKPQSKGTWEKKCKALLQPDGPGVDDLDTRFEELRRMFPLAKRWLEWWATSDIQAMLFPARKRMPQDDPPLPGEDSEDKEYDELEPRRRGPRRRPDLPSTTNAQESMHRVYYILWANARLYLG</sequence>
<evidence type="ECO:0008006" key="4">
    <source>
        <dbReference type="Google" id="ProtNLM"/>
    </source>
</evidence>
<dbReference type="OrthoDB" id="2624269at2759"/>
<name>F4S1F0_MELLP</name>
<organism evidence="3">
    <name type="scientific">Melampsora larici-populina (strain 98AG31 / pathotype 3-4-7)</name>
    <name type="common">Poplar leaf rust fungus</name>
    <dbReference type="NCBI Taxonomy" id="747676"/>
    <lineage>
        <taxon>Eukaryota</taxon>
        <taxon>Fungi</taxon>
        <taxon>Dikarya</taxon>
        <taxon>Basidiomycota</taxon>
        <taxon>Pucciniomycotina</taxon>
        <taxon>Pucciniomycetes</taxon>
        <taxon>Pucciniales</taxon>
        <taxon>Melampsoraceae</taxon>
        <taxon>Melampsora</taxon>
    </lineage>
</organism>
<dbReference type="Proteomes" id="UP000001072">
    <property type="component" value="Unassembled WGS sequence"/>
</dbReference>
<dbReference type="RefSeq" id="XP_007415143.1">
    <property type="nucleotide sequence ID" value="XM_007415081.1"/>
</dbReference>
<gene>
    <name evidence="2" type="ORF">MELLADRAFT_92070</name>
</gene>
<dbReference type="AlphaFoldDB" id="F4S1F0"/>
<dbReference type="HOGENOM" id="CLU_016062_0_1_1"/>
<feature type="compositionally biased region" description="Acidic residues" evidence="1">
    <location>
        <begin position="494"/>
        <end position="503"/>
    </location>
</feature>
<evidence type="ECO:0000313" key="3">
    <source>
        <dbReference type="Proteomes" id="UP000001072"/>
    </source>
</evidence>
<feature type="compositionally biased region" description="Basic and acidic residues" evidence="1">
    <location>
        <begin position="504"/>
        <end position="516"/>
    </location>
</feature>
<evidence type="ECO:0000313" key="2">
    <source>
        <dbReference type="EMBL" id="EGG01552.1"/>
    </source>
</evidence>
<evidence type="ECO:0000256" key="1">
    <source>
        <dbReference type="SAM" id="MobiDB-lite"/>
    </source>
</evidence>
<accession>F4S1F0</accession>
<dbReference type="InParanoid" id="F4S1F0"/>
<feature type="region of interest" description="Disordered" evidence="1">
    <location>
        <begin position="16"/>
        <end position="35"/>
    </location>
</feature>
<dbReference type="VEuPathDB" id="FungiDB:MELLADRAFT_92070"/>
<proteinExistence type="predicted"/>